<evidence type="ECO:0000313" key="3">
    <source>
        <dbReference type="Proteomes" id="UP001232992"/>
    </source>
</evidence>
<dbReference type="SUPFAM" id="SSF48097">
    <property type="entry name" value="Regulator of G-protein signaling, RGS"/>
    <property type="match status" value="1"/>
</dbReference>
<dbReference type="EMBL" id="JAQOSQ010000026">
    <property type="protein sequence ID" value="MDJ1185122.1"/>
    <property type="molecule type" value="Genomic_DNA"/>
</dbReference>
<dbReference type="Gene3D" id="1.10.167.10">
    <property type="entry name" value="Regulator of G-protein Signalling 4, domain 2"/>
    <property type="match status" value="1"/>
</dbReference>
<evidence type="ECO:0000313" key="2">
    <source>
        <dbReference type="EMBL" id="MDJ1185122.1"/>
    </source>
</evidence>
<feature type="compositionally biased region" description="Low complexity" evidence="1">
    <location>
        <begin position="162"/>
        <end position="180"/>
    </location>
</feature>
<comment type="caution">
    <text evidence="2">The sequence shown here is derived from an EMBL/GenBank/DDBJ whole genome shotgun (WGS) entry which is preliminary data.</text>
</comment>
<protein>
    <submittedName>
        <fullName evidence="2">Uncharacterized protein</fullName>
    </submittedName>
</protein>
<organism evidence="2 3">
    <name type="scientific">Roseofilum casamattae BLCC-M143</name>
    <dbReference type="NCBI Taxonomy" id="3022442"/>
    <lineage>
        <taxon>Bacteria</taxon>
        <taxon>Bacillati</taxon>
        <taxon>Cyanobacteriota</taxon>
        <taxon>Cyanophyceae</taxon>
        <taxon>Desertifilales</taxon>
        <taxon>Desertifilaceae</taxon>
        <taxon>Roseofilum</taxon>
        <taxon>Roseofilum casamattae</taxon>
    </lineage>
</organism>
<accession>A0ABT7C226</accession>
<feature type="compositionally biased region" description="Polar residues" evidence="1">
    <location>
        <begin position="147"/>
        <end position="161"/>
    </location>
</feature>
<keyword evidence="3" id="KW-1185">Reference proteome</keyword>
<dbReference type="InterPro" id="IPR044926">
    <property type="entry name" value="RGS_subdomain_2"/>
</dbReference>
<dbReference type="RefSeq" id="WP_283759770.1">
    <property type="nucleotide sequence ID" value="NZ_JAQOSQ010000026.1"/>
</dbReference>
<dbReference type="Proteomes" id="UP001232992">
    <property type="component" value="Unassembled WGS sequence"/>
</dbReference>
<dbReference type="InterPro" id="IPR036305">
    <property type="entry name" value="RGS_sf"/>
</dbReference>
<gene>
    <name evidence="2" type="ORF">PMH09_18195</name>
</gene>
<proteinExistence type="predicted"/>
<feature type="region of interest" description="Disordered" evidence="1">
    <location>
        <begin position="147"/>
        <end position="185"/>
    </location>
</feature>
<name>A0ABT7C226_9CYAN</name>
<sequence>MTLQRMTMFERFFGKSKSTKARERNEKKGITGIEADLNVEVARYAPSVRPGMTPGGLMETFFGRKDYQAEAALLLVPQRLLNRIQLKHVMKDPYAWALFKKHLQSEFSLEVGLYLDELTKRGYLVPEDSQKKAQKVNLTLASLGVRTTPSAQPQSNLGSDNTSSNLSPATSQSSQSQPASEGEVTQAKKKVKDLYKIYKRFIEVGSPLEVNIGSFERLSLSTWFESDFCKWLLDQQQETIQGAPSSAEIQNQLGRLDGLLKSTGSTIFSLAGDPFIRFKGNCPEPGTYMRRKAQEAAKKKANKKYKPKRNLLTVEEKRAGRAFSSVLRR</sequence>
<reference evidence="2 3" key="1">
    <citation type="submission" date="2023-01" db="EMBL/GenBank/DDBJ databases">
        <title>Novel diversity within Roseofilum (Cyanobacteria; Desertifilaceae) from marine benthic mats with descriptions of four novel species.</title>
        <authorList>
            <person name="Wang Y."/>
            <person name="Berthold D.E."/>
            <person name="Hu J."/>
            <person name="Lefler F.W."/>
            <person name="Laughinghouse H.D. IV."/>
        </authorList>
    </citation>
    <scope>NUCLEOTIDE SEQUENCE [LARGE SCALE GENOMIC DNA]</scope>
    <source>
        <strain evidence="2 3">BLCC-M143</strain>
    </source>
</reference>
<evidence type="ECO:0000256" key="1">
    <source>
        <dbReference type="SAM" id="MobiDB-lite"/>
    </source>
</evidence>